<gene>
    <name evidence="10" type="ORF">ASTO00021_LOCUS13660</name>
</gene>
<evidence type="ECO:0000256" key="1">
    <source>
        <dbReference type="ARBA" id="ARBA00004342"/>
    </source>
</evidence>
<comment type="similarity">
    <text evidence="2">Belongs to the small GTPase superfamily. Rho family.</text>
</comment>
<dbReference type="EMBL" id="HBIN01017899">
    <property type="protein sequence ID" value="CAE0443599.1"/>
    <property type="molecule type" value="Transcribed_RNA"/>
</dbReference>
<dbReference type="GO" id="GO:0005886">
    <property type="term" value="C:plasma membrane"/>
    <property type="evidence" value="ECO:0007669"/>
    <property type="project" value="UniProtKB-SubCell"/>
</dbReference>
<evidence type="ECO:0000256" key="7">
    <source>
        <dbReference type="ARBA" id="ARBA00023136"/>
    </source>
</evidence>
<dbReference type="GO" id="GO:0003924">
    <property type="term" value="F:GTPase activity"/>
    <property type="evidence" value="ECO:0007669"/>
    <property type="project" value="InterPro"/>
</dbReference>
<evidence type="ECO:0000256" key="5">
    <source>
        <dbReference type="ARBA" id="ARBA00022741"/>
    </source>
</evidence>
<dbReference type="Pfam" id="PF00071">
    <property type="entry name" value="Ras"/>
    <property type="match status" value="1"/>
</dbReference>
<dbReference type="PANTHER" id="PTHR24072">
    <property type="entry name" value="RHO FAMILY GTPASE"/>
    <property type="match status" value="1"/>
</dbReference>
<evidence type="ECO:0000256" key="2">
    <source>
        <dbReference type="ARBA" id="ARBA00010142"/>
    </source>
</evidence>
<dbReference type="PRINTS" id="PR00449">
    <property type="entry name" value="RASTRNSFRMNG"/>
</dbReference>
<comment type="subcellular location">
    <subcellularLocation>
        <location evidence="1">Cell membrane</location>
        <topology evidence="1">Lipid-anchor</topology>
        <orientation evidence="1">Cytoplasmic side</orientation>
    </subcellularLocation>
</comment>
<dbReference type="PROSITE" id="PS51420">
    <property type="entry name" value="RHO"/>
    <property type="match status" value="1"/>
</dbReference>
<keyword evidence="4" id="KW-0488">Methylation</keyword>
<keyword evidence="5" id="KW-0547">Nucleotide-binding</keyword>
<dbReference type="CDD" id="cd00157">
    <property type="entry name" value="Rho"/>
    <property type="match status" value="1"/>
</dbReference>
<organism evidence="10">
    <name type="scientific">Aplanochytrium stocchinoi</name>
    <dbReference type="NCBI Taxonomy" id="215587"/>
    <lineage>
        <taxon>Eukaryota</taxon>
        <taxon>Sar</taxon>
        <taxon>Stramenopiles</taxon>
        <taxon>Bigyra</taxon>
        <taxon>Labyrinthulomycetes</taxon>
        <taxon>Thraustochytrida</taxon>
        <taxon>Thraustochytriidae</taxon>
        <taxon>Aplanochytrium</taxon>
    </lineage>
</organism>
<evidence type="ECO:0000256" key="9">
    <source>
        <dbReference type="ARBA" id="ARBA00023289"/>
    </source>
</evidence>
<sequence length="219" mass="24791">MLYVEYMLGTFLLLIDRFSQDIIVYISNTMDAARKKSIKCVLVGDGAVGKTCLFHVYAKGTFPTDYIPTVMDNYSVTVFVRQKEPVILEVWDTAGQEDYASIRQLSYPGTDVFVVCYSVQSRSSFRNIPSLWLPEILNMGTPYLLCGTKSDLYEPGNKYHVHEDEATDFAKRYKAWANVRCSAMENTNLDTLFKNVLKCGLGEDSKFLKTKDGKGCVLM</sequence>
<dbReference type="FunFam" id="3.40.50.300:FF:000983">
    <property type="entry name" value="Rho family GTPase"/>
    <property type="match status" value="1"/>
</dbReference>
<dbReference type="PROSITE" id="PS51419">
    <property type="entry name" value="RAB"/>
    <property type="match status" value="1"/>
</dbReference>
<dbReference type="Gene3D" id="3.40.50.300">
    <property type="entry name" value="P-loop containing nucleotide triphosphate hydrolases"/>
    <property type="match status" value="1"/>
</dbReference>
<dbReference type="PROSITE" id="PS51421">
    <property type="entry name" value="RAS"/>
    <property type="match status" value="1"/>
</dbReference>
<dbReference type="NCBIfam" id="TIGR00231">
    <property type="entry name" value="small_GTP"/>
    <property type="match status" value="1"/>
</dbReference>
<keyword evidence="7" id="KW-0472">Membrane</keyword>
<keyword evidence="9" id="KW-0636">Prenylation</keyword>
<evidence type="ECO:0000256" key="4">
    <source>
        <dbReference type="ARBA" id="ARBA00022481"/>
    </source>
</evidence>
<evidence type="ECO:0000256" key="6">
    <source>
        <dbReference type="ARBA" id="ARBA00023134"/>
    </source>
</evidence>
<name>A0A7S3PM21_9STRA</name>
<accession>A0A7S3PM21</accession>
<dbReference type="SUPFAM" id="SSF52540">
    <property type="entry name" value="P-loop containing nucleoside triphosphate hydrolases"/>
    <property type="match status" value="1"/>
</dbReference>
<evidence type="ECO:0000256" key="3">
    <source>
        <dbReference type="ARBA" id="ARBA00022475"/>
    </source>
</evidence>
<reference evidence="10" key="1">
    <citation type="submission" date="2021-01" db="EMBL/GenBank/DDBJ databases">
        <authorList>
            <person name="Corre E."/>
            <person name="Pelletier E."/>
            <person name="Niang G."/>
            <person name="Scheremetjew M."/>
            <person name="Finn R."/>
            <person name="Kale V."/>
            <person name="Holt S."/>
            <person name="Cochrane G."/>
            <person name="Meng A."/>
            <person name="Brown T."/>
            <person name="Cohen L."/>
        </authorList>
    </citation>
    <scope>NUCLEOTIDE SEQUENCE</scope>
    <source>
        <strain evidence="10">GSBS06</strain>
    </source>
</reference>
<keyword evidence="3" id="KW-1003">Cell membrane</keyword>
<dbReference type="InterPro" id="IPR001806">
    <property type="entry name" value="Small_GTPase"/>
</dbReference>
<evidence type="ECO:0000256" key="8">
    <source>
        <dbReference type="ARBA" id="ARBA00023288"/>
    </source>
</evidence>
<dbReference type="SMART" id="SM00175">
    <property type="entry name" value="RAB"/>
    <property type="match status" value="1"/>
</dbReference>
<dbReference type="InterPro" id="IPR005225">
    <property type="entry name" value="Small_GTP-bd"/>
</dbReference>
<proteinExistence type="inferred from homology"/>
<dbReference type="SMART" id="SM00173">
    <property type="entry name" value="RAS"/>
    <property type="match status" value="1"/>
</dbReference>
<dbReference type="SMART" id="SM00174">
    <property type="entry name" value="RHO"/>
    <property type="match status" value="1"/>
</dbReference>
<dbReference type="GO" id="GO:0005525">
    <property type="term" value="F:GTP binding"/>
    <property type="evidence" value="ECO:0007669"/>
    <property type="project" value="UniProtKB-KW"/>
</dbReference>
<dbReference type="AlphaFoldDB" id="A0A7S3PM21"/>
<evidence type="ECO:0000313" key="10">
    <source>
        <dbReference type="EMBL" id="CAE0443599.1"/>
    </source>
</evidence>
<dbReference type="InterPro" id="IPR027417">
    <property type="entry name" value="P-loop_NTPase"/>
</dbReference>
<keyword evidence="8" id="KW-0449">Lipoprotein</keyword>
<keyword evidence="6" id="KW-0342">GTP-binding</keyword>
<protein>
    <submittedName>
        <fullName evidence="10">Uncharacterized protein</fullName>
    </submittedName>
</protein>
<dbReference type="InterPro" id="IPR003578">
    <property type="entry name" value="Small_GTPase_Rho"/>
</dbReference>
<dbReference type="GO" id="GO:0007264">
    <property type="term" value="P:small GTPase-mediated signal transduction"/>
    <property type="evidence" value="ECO:0007669"/>
    <property type="project" value="InterPro"/>
</dbReference>